<reference evidence="2 3" key="1">
    <citation type="journal article" date="2019" name="Int. J. Syst. Evol. Microbiol.">
        <title>The Global Catalogue of Microorganisms (GCM) 10K type strain sequencing project: providing services to taxonomists for standard genome sequencing and annotation.</title>
        <authorList>
            <consortium name="The Broad Institute Genomics Platform"/>
            <consortium name="The Broad Institute Genome Sequencing Center for Infectious Disease"/>
            <person name="Wu L."/>
            <person name="Ma J."/>
        </authorList>
    </citation>
    <scope>NUCLEOTIDE SEQUENCE [LARGE SCALE GENOMIC DNA]</scope>
    <source>
        <strain evidence="2 3">JCM 13850</strain>
    </source>
</reference>
<keyword evidence="3" id="KW-1185">Reference proteome</keyword>
<dbReference type="Proteomes" id="UP001501020">
    <property type="component" value="Unassembled WGS sequence"/>
</dbReference>
<comment type="caution">
    <text evidence="2">The sequence shown here is derived from an EMBL/GenBank/DDBJ whole genome shotgun (WGS) entry which is preliminary data.</text>
</comment>
<protein>
    <recommendedName>
        <fullName evidence="4">SRPBCC family protein</fullName>
    </recommendedName>
</protein>
<evidence type="ECO:0000313" key="3">
    <source>
        <dbReference type="Proteomes" id="UP001501020"/>
    </source>
</evidence>
<gene>
    <name evidence="2" type="ORF">GCM10009727_85820</name>
</gene>
<name>A0ABN3AFW4_9ACTN</name>
<sequence length="156" mass="17342">MFVLVIENTGPTVARNVRIRFNPPLERVGETSRPNWKPIRNSLLLTNGIALMPPGRRMEWFFDLTHERFASTLPMQYTATVEADGPFGAVETLTYKIDMAVYGGINRLGAKTTHDGVKALEELVKATGQLANTLSRSERPLPPPESAEREHGEAPE</sequence>
<evidence type="ECO:0000313" key="2">
    <source>
        <dbReference type="EMBL" id="GAA2166338.1"/>
    </source>
</evidence>
<accession>A0ABN3AFW4</accession>
<organism evidence="2 3">
    <name type="scientific">Actinomadura napierensis</name>
    <dbReference type="NCBI Taxonomy" id="267854"/>
    <lineage>
        <taxon>Bacteria</taxon>
        <taxon>Bacillati</taxon>
        <taxon>Actinomycetota</taxon>
        <taxon>Actinomycetes</taxon>
        <taxon>Streptosporangiales</taxon>
        <taxon>Thermomonosporaceae</taxon>
        <taxon>Actinomadura</taxon>
    </lineage>
</organism>
<evidence type="ECO:0008006" key="4">
    <source>
        <dbReference type="Google" id="ProtNLM"/>
    </source>
</evidence>
<evidence type="ECO:0000256" key="1">
    <source>
        <dbReference type="SAM" id="MobiDB-lite"/>
    </source>
</evidence>
<feature type="region of interest" description="Disordered" evidence="1">
    <location>
        <begin position="130"/>
        <end position="156"/>
    </location>
</feature>
<dbReference type="EMBL" id="BAAAMR010000135">
    <property type="protein sequence ID" value="GAA2166338.1"/>
    <property type="molecule type" value="Genomic_DNA"/>
</dbReference>
<proteinExistence type="predicted"/>
<feature type="compositionally biased region" description="Basic and acidic residues" evidence="1">
    <location>
        <begin position="146"/>
        <end position="156"/>
    </location>
</feature>